<keyword evidence="4 7" id="KW-0238">DNA-binding</keyword>
<dbReference type="Pfam" id="PF00486">
    <property type="entry name" value="Trans_reg_C"/>
    <property type="match status" value="1"/>
</dbReference>
<feature type="domain" description="OmpR/PhoB-type" evidence="9">
    <location>
        <begin position="124"/>
        <end position="218"/>
    </location>
</feature>
<feature type="modified residue" description="4-aspartylphosphate" evidence="6">
    <location>
        <position position="51"/>
    </location>
</feature>
<accession>A0A1A7BZS2</accession>
<dbReference type="GO" id="GO:0006355">
    <property type="term" value="P:regulation of DNA-templated transcription"/>
    <property type="evidence" value="ECO:0007669"/>
    <property type="project" value="InterPro"/>
</dbReference>
<dbReference type="PATRIC" id="fig|1747903.4.peg.1499"/>
<dbReference type="Proteomes" id="UP000092713">
    <property type="component" value="Unassembled WGS sequence"/>
</dbReference>
<dbReference type="Gene3D" id="6.10.250.690">
    <property type="match status" value="1"/>
</dbReference>
<dbReference type="AlphaFoldDB" id="A0A1A7BZS2"/>
<dbReference type="SUPFAM" id="SSF52172">
    <property type="entry name" value="CheY-like"/>
    <property type="match status" value="1"/>
</dbReference>
<keyword evidence="11" id="KW-1185">Reference proteome</keyword>
<keyword evidence="5" id="KW-0804">Transcription</keyword>
<sequence>MRLLLVEDDPMIGESLVDGLRGESYAVDWVRDGREAGLALDGFDYDLMLLDLGLPGLQGMDVLRAARQRGADLPVLIITARDGTPARVAGLDAGADDYLVKPFDLDELLARLRALLRRRGGRTRSVIEHGGLILDLASHEATFDGVPVKLARREFSVLRALLDQPGKVITKSQFEEKLYGWDSEVESNTVDVYIYQLRKKFGAQFIQTVRGVGYKIRVAP</sequence>
<dbReference type="SMART" id="SM00862">
    <property type="entry name" value="Trans_reg_C"/>
    <property type="match status" value="1"/>
</dbReference>
<feature type="domain" description="Response regulatory" evidence="8">
    <location>
        <begin position="2"/>
        <end position="116"/>
    </location>
</feature>
<reference evidence="10 11" key="1">
    <citation type="submission" date="2016-04" db="EMBL/GenBank/DDBJ databases">
        <title>Draft genome sequence of Janthinobacterium psychrotolerans sp. nov., isolated from freshwater sediments in Denmark.</title>
        <authorList>
            <person name="Gong X."/>
            <person name="Skrivergaard S."/>
            <person name="Korsgaard B.S."/>
            <person name="Schreiber L."/>
            <person name="Marshall I.P."/>
            <person name="Finster K."/>
            <person name="Schramm A."/>
        </authorList>
    </citation>
    <scope>NUCLEOTIDE SEQUENCE [LARGE SCALE GENOMIC DNA]</scope>
    <source>
        <strain evidence="10 11">S3-2</strain>
    </source>
</reference>
<dbReference type="PANTHER" id="PTHR48111">
    <property type="entry name" value="REGULATOR OF RPOS"/>
    <property type="match status" value="1"/>
</dbReference>
<dbReference type="GO" id="GO:0032993">
    <property type="term" value="C:protein-DNA complex"/>
    <property type="evidence" value="ECO:0007669"/>
    <property type="project" value="TreeGrafter"/>
</dbReference>
<evidence type="ECO:0000259" key="9">
    <source>
        <dbReference type="PROSITE" id="PS51755"/>
    </source>
</evidence>
<evidence type="ECO:0000256" key="6">
    <source>
        <dbReference type="PROSITE-ProRule" id="PRU00169"/>
    </source>
</evidence>
<evidence type="ECO:0000256" key="1">
    <source>
        <dbReference type="ARBA" id="ARBA00022553"/>
    </source>
</evidence>
<feature type="DNA-binding region" description="OmpR/PhoB-type" evidence="7">
    <location>
        <begin position="124"/>
        <end position="218"/>
    </location>
</feature>
<keyword evidence="2" id="KW-0902">Two-component regulatory system</keyword>
<dbReference type="SMART" id="SM00448">
    <property type="entry name" value="REC"/>
    <property type="match status" value="1"/>
</dbReference>
<dbReference type="InterPro" id="IPR001867">
    <property type="entry name" value="OmpR/PhoB-type_DNA-bd"/>
</dbReference>
<organism evidence="10 11">
    <name type="scientific">Janthinobacterium psychrotolerans</name>
    <dbReference type="NCBI Taxonomy" id="1747903"/>
    <lineage>
        <taxon>Bacteria</taxon>
        <taxon>Pseudomonadati</taxon>
        <taxon>Pseudomonadota</taxon>
        <taxon>Betaproteobacteria</taxon>
        <taxon>Burkholderiales</taxon>
        <taxon>Oxalobacteraceae</taxon>
        <taxon>Janthinobacterium</taxon>
    </lineage>
</organism>
<dbReference type="InterPro" id="IPR011006">
    <property type="entry name" value="CheY-like_superfamily"/>
</dbReference>
<evidence type="ECO:0000256" key="2">
    <source>
        <dbReference type="ARBA" id="ARBA00023012"/>
    </source>
</evidence>
<evidence type="ECO:0000256" key="5">
    <source>
        <dbReference type="ARBA" id="ARBA00023163"/>
    </source>
</evidence>
<dbReference type="InterPro" id="IPR039420">
    <property type="entry name" value="WalR-like"/>
</dbReference>
<dbReference type="STRING" id="1747903.ASR47_1004240"/>
<dbReference type="OrthoDB" id="9802426at2"/>
<protein>
    <submittedName>
        <fullName evidence="10">Two-component system, OmpR family, response regulator</fullName>
    </submittedName>
</protein>
<dbReference type="Gene3D" id="3.40.50.2300">
    <property type="match status" value="1"/>
</dbReference>
<dbReference type="PANTHER" id="PTHR48111:SF67">
    <property type="entry name" value="TRANSCRIPTIONAL REGULATORY PROTEIN TCTD"/>
    <property type="match status" value="1"/>
</dbReference>
<dbReference type="InterPro" id="IPR001789">
    <property type="entry name" value="Sig_transdc_resp-reg_receiver"/>
</dbReference>
<dbReference type="CDD" id="cd17624">
    <property type="entry name" value="REC_OmpR_PmrA-like"/>
    <property type="match status" value="1"/>
</dbReference>
<gene>
    <name evidence="10" type="ORF">ASR47_1004240</name>
</gene>
<proteinExistence type="predicted"/>
<dbReference type="FunFam" id="3.40.50.2300:FF:000002">
    <property type="entry name" value="DNA-binding response regulator PhoP"/>
    <property type="match status" value="1"/>
</dbReference>
<name>A0A1A7BZS2_9BURK</name>
<dbReference type="EMBL" id="LOCQ01000059">
    <property type="protein sequence ID" value="OBV37965.1"/>
    <property type="molecule type" value="Genomic_DNA"/>
</dbReference>
<dbReference type="Pfam" id="PF00072">
    <property type="entry name" value="Response_reg"/>
    <property type="match status" value="1"/>
</dbReference>
<dbReference type="GO" id="GO:0000976">
    <property type="term" value="F:transcription cis-regulatory region binding"/>
    <property type="evidence" value="ECO:0007669"/>
    <property type="project" value="TreeGrafter"/>
</dbReference>
<evidence type="ECO:0000256" key="7">
    <source>
        <dbReference type="PROSITE-ProRule" id="PRU01091"/>
    </source>
</evidence>
<dbReference type="GO" id="GO:0005829">
    <property type="term" value="C:cytosol"/>
    <property type="evidence" value="ECO:0007669"/>
    <property type="project" value="TreeGrafter"/>
</dbReference>
<dbReference type="GO" id="GO:0000156">
    <property type="term" value="F:phosphorelay response regulator activity"/>
    <property type="evidence" value="ECO:0007669"/>
    <property type="project" value="TreeGrafter"/>
</dbReference>
<dbReference type="CDD" id="cd00383">
    <property type="entry name" value="trans_reg_C"/>
    <property type="match status" value="1"/>
</dbReference>
<evidence type="ECO:0000313" key="10">
    <source>
        <dbReference type="EMBL" id="OBV37965.1"/>
    </source>
</evidence>
<keyword evidence="1 6" id="KW-0597">Phosphoprotein</keyword>
<dbReference type="Gene3D" id="1.10.10.10">
    <property type="entry name" value="Winged helix-like DNA-binding domain superfamily/Winged helix DNA-binding domain"/>
    <property type="match status" value="1"/>
</dbReference>
<dbReference type="PROSITE" id="PS50110">
    <property type="entry name" value="RESPONSE_REGULATORY"/>
    <property type="match status" value="1"/>
</dbReference>
<evidence type="ECO:0000259" key="8">
    <source>
        <dbReference type="PROSITE" id="PS50110"/>
    </source>
</evidence>
<dbReference type="RefSeq" id="WP_065309481.1">
    <property type="nucleotide sequence ID" value="NZ_LOCQ01000059.1"/>
</dbReference>
<comment type="caution">
    <text evidence="10">The sequence shown here is derived from an EMBL/GenBank/DDBJ whole genome shotgun (WGS) entry which is preliminary data.</text>
</comment>
<evidence type="ECO:0000256" key="4">
    <source>
        <dbReference type="ARBA" id="ARBA00023125"/>
    </source>
</evidence>
<keyword evidence="3" id="KW-0805">Transcription regulation</keyword>
<dbReference type="PROSITE" id="PS51755">
    <property type="entry name" value="OMPR_PHOB"/>
    <property type="match status" value="1"/>
</dbReference>
<evidence type="ECO:0000313" key="11">
    <source>
        <dbReference type="Proteomes" id="UP000092713"/>
    </source>
</evidence>
<evidence type="ECO:0000256" key="3">
    <source>
        <dbReference type="ARBA" id="ARBA00023015"/>
    </source>
</evidence>
<dbReference type="InterPro" id="IPR036388">
    <property type="entry name" value="WH-like_DNA-bd_sf"/>
</dbReference>